<dbReference type="EMBL" id="NFDL01000012">
    <property type="protein sequence ID" value="OTY49016.1"/>
    <property type="molecule type" value="Genomic_DNA"/>
</dbReference>
<organism evidence="1 2">
    <name type="scientific">Bacillus thuringiensis serovar pingluonsis</name>
    <dbReference type="NCBI Taxonomy" id="180881"/>
    <lineage>
        <taxon>Bacteria</taxon>
        <taxon>Bacillati</taxon>
        <taxon>Bacillota</taxon>
        <taxon>Bacilli</taxon>
        <taxon>Bacillales</taxon>
        <taxon>Bacillaceae</taxon>
        <taxon>Bacillus</taxon>
        <taxon>Bacillus cereus group</taxon>
    </lineage>
</organism>
<evidence type="ECO:0000313" key="2">
    <source>
        <dbReference type="Proteomes" id="UP000195089"/>
    </source>
</evidence>
<evidence type="ECO:0000313" key="1">
    <source>
        <dbReference type="EMBL" id="OTY49016.1"/>
    </source>
</evidence>
<reference evidence="1 2" key="1">
    <citation type="submission" date="2016-10" db="EMBL/GenBank/DDBJ databases">
        <title>Comparative genomics of Bacillus thuringiensis reveals a path to pathogens against multiple invertebrate hosts.</title>
        <authorList>
            <person name="Zheng J."/>
            <person name="Gao Q."/>
            <person name="Liu H."/>
            <person name="Peng D."/>
            <person name="Ruan L."/>
            <person name="Sun M."/>
        </authorList>
    </citation>
    <scope>NUCLEOTIDE SEQUENCE [LARGE SCALE GENOMIC DNA]</scope>
    <source>
        <strain evidence="1">BGSC 4BX1</strain>
    </source>
</reference>
<gene>
    <name evidence="1" type="ORF">BK742_03510</name>
</gene>
<name>A0A243BQL0_BACTU</name>
<sequence length="134" mass="14825">MCSGIFITSSKTEAAVGGWYKVTAGGTDCKARVYTDRTEYGKTHKYVNAKIETQGNCSRLYYDMGLSHARLNSSFHDITSGYFSSSTPLKSLEIKQTMGGETENTFVYVQLFKNAAHTELAGELFSTNLTVHPR</sequence>
<protein>
    <submittedName>
        <fullName evidence="1">Uncharacterized protein</fullName>
    </submittedName>
</protein>
<proteinExistence type="predicted"/>
<dbReference type="Proteomes" id="UP000195089">
    <property type="component" value="Unassembled WGS sequence"/>
</dbReference>
<comment type="caution">
    <text evidence="1">The sequence shown here is derived from an EMBL/GenBank/DDBJ whole genome shotgun (WGS) entry which is preliminary data.</text>
</comment>
<dbReference type="AlphaFoldDB" id="A0A243BQL0"/>
<accession>A0A243BQL0</accession>